<accession>A0AAV4PBK5</accession>
<dbReference type="GO" id="GO:0006646">
    <property type="term" value="P:phosphatidylethanolamine biosynthetic process"/>
    <property type="evidence" value="ECO:0007669"/>
    <property type="project" value="TreeGrafter"/>
</dbReference>
<comment type="similarity">
    <text evidence="3">Belongs to the choline/ethanolamine kinase family.</text>
</comment>
<keyword evidence="5" id="KW-1185">Reference proteome</keyword>
<evidence type="ECO:0008006" key="6">
    <source>
        <dbReference type="Google" id="ProtNLM"/>
    </source>
</evidence>
<keyword evidence="2" id="KW-1208">Phospholipid metabolism</keyword>
<protein>
    <recommendedName>
        <fullName evidence="6">Choline/ethanolamine kinase</fullName>
    </recommendedName>
</protein>
<dbReference type="AlphaFoldDB" id="A0AAV4PBK5"/>
<name>A0AAV4PBK5_9ARAC</name>
<dbReference type="PANTHER" id="PTHR22603:SF93">
    <property type="entry name" value="RE24176P"/>
    <property type="match status" value="1"/>
</dbReference>
<dbReference type="Gene3D" id="3.30.200.20">
    <property type="entry name" value="Phosphorylase Kinase, domain 1"/>
    <property type="match status" value="1"/>
</dbReference>
<keyword evidence="1" id="KW-0443">Lipid metabolism</keyword>
<dbReference type="GO" id="GO:0004103">
    <property type="term" value="F:choline kinase activity"/>
    <property type="evidence" value="ECO:0007669"/>
    <property type="project" value="TreeGrafter"/>
</dbReference>
<evidence type="ECO:0000313" key="5">
    <source>
        <dbReference type="Proteomes" id="UP001054837"/>
    </source>
</evidence>
<dbReference type="EMBL" id="BPLQ01002622">
    <property type="protein sequence ID" value="GIX94570.1"/>
    <property type="molecule type" value="Genomic_DNA"/>
</dbReference>
<dbReference type="InterPro" id="IPR011009">
    <property type="entry name" value="Kinase-like_dom_sf"/>
</dbReference>
<sequence length="326" mass="38096">MTSVSAQSFEDIKVEAFKICQDFLGQPWKGLSFSEFGFSEVSGGLSNSLYCCALPENTIVKNPQTPKQFIPSRTCKSKDYRLIYPDIARELAKIHALEVPVRKVPDFWQKYFKKWLNEIEDETLQKYNKTFESGDMYREEFEWLTEEMKKTDSPVVYCHNDLQGGNILLRQDSASDGDHKLMLIDFEFGAYNYRGFDLANQFCEWSFDYNTGEYPYFEVNFDQFPSEQEQTSYIRAYLDQLVLEGVFQPTDVESEIKTILKEIDVFCMAAHLLWSLWSHKMTFLSVMDFAHKEHGKVRTQAYFAIKEKYLKREICNGGSELIVPDQ</sequence>
<evidence type="ECO:0000256" key="3">
    <source>
        <dbReference type="ARBA" id="ARBA00038211"/>
    </source>
</evidence>
<comment type="caution">
    <text evidence="4">The sequence shown here is derived from an EMBL/GenBank/DDBJ whole genome shotgun (WGS) entry which is preliminary data.</text>
</comment>
<dbReference type="Proteomes" id="UP001054837">
    <property type="component" value="Unassembled WGS sequence"/>
</dbReference>
<dbReference type="GO" id="GO:0004305">
    <property type="term" value="F:ethanolamine kinase activity"/>
    <property type="evidence" value="ECO:0007669"/>
    <property type="project" value="TreeGrafter"/>
</dbReference>
<dbReference type="PANTHER" id="PTHR22603">
    <property type="entry name" value="CHOLINE/ETHANOALAMINE KINASE"/>
    <property type="match status" value="1"/>
</dbReference>
<reference evidence="4 5" key="1">
    <citation type="submission" date="2021-06" db="EMBL/GenBank/DDBJ databases">
        <title>Caerostris darwini draft genome.</title>
        <authorList>
            <person name="Kono N."/>
            <person name="Arakawa K."/>
        </authorList>
    </citation>
    <scope>NUCLEOTIDE SEQUENCE [LARGE SCALE GENOMIC DNA]</scope>
</reference>
<evidence type="ECO:0000256" key="2">
    <source>
        <dbReference type="ARBA" id="ARBA00023264"/>
    </source>
</evidence>
<evidence type="ECO:0000313" key="4">
    <source>
        <dbReference type="EMBL" id="GIX94570.1"/>
    </source>
</evidence>
<dbReference type="Pfam" id="PF01633">
    <property type="entry name" value="Choline_kinase"/>
    <property type="match status" value="1"/>
</dbReference>
<keyword evidence="1" id="KW-0444">Lipid biosynthesis</keyword>
<proteinExistence type="inferred from homology"/>
<evidence type="ECO:0000256" key="1">
    <source>
        <dbReference type="ARBA" id="ARBA00023209"/>
    </source>
</evidence>
<keyword evidence="1" id="KW-0594">Phospholipid biosynthesis</keyword>
<dbReference type="SUPFAM" id="SSF56112">
    <property type="entry name" value="Protein kinase-like (PK-like)"/>
    <property type="match status" value="1"/>
</dbReference>
<dbReference type="GO" id="GO:0005737">
    <property type="term" value="C:cytoplasm"/>
    <property type="evidence" value="ECO:0007669"/>
    <property type="project" value="TreeGrafter"/>
</dbReference>
<organism evidence="4 5">
    <name type="scientific">Caerostris darwini</name>
    <dbReference type="NCBI Taxonomy" id="1538125"/>
    <lineage>
        <taxon>Eukaryota</taxon>
        <taxon>Metazoa</taxon>
        <taxon>Ecdysozoa</taxon>
        <taxon>Arthropoda</taxon>
        <taxon>Chelicerata</taxon>
        <taxon>Arachnida</taxon>
        <taxon>Araneae</taxon>
        <taxon>Araneomorphae</taxon>
        <taxon>Entelegynae</taxon>
        <taxon>Araneoidea</taxon>
        <taxon>Araneidae</taxon>
        <taxon>Caerostris</taxon>
    </lineage>
</organism>
<dbReference type="Gene3D" id="3.90.1200.10">
    <property type="match status" value="1"/>
</dbReference>
<gene>
    <name evidence="4" type="primary">Chkb</name>
    <name evidence="4" type="ORF">CDAR_299011</name>
</gene>